<protein>
    <recommendedName>
        <fullName evidence="2">DUF5916 domain-containing protein</fullName>
    </recommendedName>
</protein>
<dbReference type="Proteomes" id="UP000004095">
    <property type="component" value="Unassembled WGS sequence"/>
</dbReference>
<proteinExistence type="predicted"/>
<dbReference type="OrthoDB" id="9786766at2"/>
<evidence type="ECO:0000256" key="1">
    <source>
        <dbReference type="SAM" id="SignalP"/>
    </source>
</evidence>
<dbReference type="RefSeq" id="WP_002702073.1">
    <property type="nucleotide sequence ID" value="NZ_AAWS01000042.1"/>
</dbReference>
<dbReference type="AlphaFoldDB" id="A1ZUW5"/>
<comment type="caution">
    <text evidence="3">The sequence shown here is derived from an EMBL/GenBank/DDBJ whole genome shotgun (WGS) entry which is preliminary data.</text>
</comment>
<dbReference type="EMBL" id="AAWS01000042">
    <property type="protein sequence ID" value="EAY25869.1"/>
    <property type="molecule type" value="Genomic_DNA"/>
</dbReference>
<keyword evidence="1" id="KW-0732">Signal</keyword>
<keyword evidence="4" id="KW-1185">Reference proteome</keyword>
<evidence type="ECO:0000259" key="2">
    <source>
        <dbReference type="Pfam" id="PF19313"/>
    </source>
</evidence>
<dbReference type="CDD" id="cd09618">
    <property type="entry name" value="CBM9_like_2"/>
    <property type="match status" value="1"/>
</dbReference>
<dbReference type="SUPFAM" id="SSF49344">
    <property type="entry name" value="CBD9-like"/>
    <property type="match status" value="1"/>
</dbReference>
<evidence type="ECO:0000313" key="4">
    <source>
        <dbReference type="Proteomes" id="UP000004095"/>
    </source>
</evidence>
<dbReference type="Gene3D" id="2.60.40.1190">
    <property type="match status" value="1"/>
</dbReference>
<dbReference type="InterPro" id="IPR045670">
    <property type="entry name" value="DUF5916"/>
</dbReference>
<feature type="signal peptide" evidence="1">
    <location>
        <begin position="1"/>
        <end position="21"/>
    </location>
</feature>
<sequence length="738" mass="85888">MNKNFYYYSWWLLLLPMLVQAQAPQKDSYQLLARKTSKKITPDGKLNEAIWQTAQKARDFYQKFPFDTSYAKAKTEVMVAYDDQFFYVAFICENKQSGDFVVESLRRDFNGGRNDFVTFYLDPFGDGTNGFTFGITPLGVKREALITNGENLDSSWDNKWYSGVKRYPDKWIAEMAIPFKTLRYKSGTSPWKINFARLDYKTNEQSSWVPVPRNYSLTSLAFTGTINWESPLPKSGANVVLIPYITGGFVKEFEPDNTPVAYTRNAGMDAKVAITSSLNLDLTFNPDFSQVEVDQQVTNLSRFELFFPERRQFFIENSDLFSRFGFGRMRPFFSRRIGIQTDTATGETVQVPILYGARLSGKLNRNWRVGLLNMQTDRDRARNLPSSNYTVAVLQRKVFARSNVGLIFVNQQTTSDSTNDYSWGINDYDRVMGFDYNMASKDNKWNGKVLYQHQFTPEQKAEPFAHGSEIGYNTPEWRFYFSHESVGRDYAPRVGFAPRPGYFMVEGSLNRRFYPTMKKPLVNNHGPGVYGNVFWDMDFNVTDRFVELQYIINFQDRSSLEFYQGNWYTRLFDDFDPTNTDGIPLLAGTEYFYSNVFAFYNSNPVKLFNINVGAGYFFRYFNGKRTRLTGEVSYRFQPYGRIVIRADYNQITLPAPYNSVDLLLLAPRFEFSFTRKLFFTVFTQYNTQANLVNINARFQWRFKPVSDLFIVYTDNYFSDNLQPIGRSLVVKLTYWLNL</sequence>
<feature type="chain" id="PRO_5002642462" description="DUF5916 domain-containing protein" evidence="1">
    <location>
        <begin position="22"/>
        <end position="738"/>
    </location>
</feature>
<dbReference type="Pfam" id="PF19313">
    <property type="entry name" value="DUF5916"/>
    <property type="match status" value="1"/>
</dbReference>
<accession>A1ZUW5</accession>
<feature type="domain" description="DUF5916" evidence="2">
    <location>
        <begin position="240"/>
        <end position="649"/>
    </location>
</feature>
<name>A1ZUW5_MICM2</name>
<dbReference type="eggNOG" id="COG2091">
    <property type="taxonomic scope" value="Bacteria"/>
</dbReference>
<reference evidence="3 4" key="1">
    <citation type="submission" date="2007-01" db="EMBL/GenBank/DDBJ databases">
        <authorList>
            <person name="Haygood M."/>
            <person name="Podell S."/>
            <person name="Anderson C."/>
            <person name="Hopkinson B."/>
            <person name="Roe K."/>
            <person name="Barbeau K."/>
            <person name="Gaasterland T."/>
            <person name="Ferriera S."/>
            <person name="Johnson J."/>
            <person name="Kravitz S."/>
            <person name="Beeson K."/>
            <person name="Sutton G."/>
            <person name="Rogers Y.-H."/>
            <person name="Friedman R."/>
            <person name="Frazier M."/>
            <person name="Venter J.C."/>
        </authorList>
    </citation>
    <scope>NUCLEOTIDE SEQUENCE [LARGE SCALE GENOMIC DNA]</scope>
    <source>
        <strain evidence="3 4">ATCC 23134</strain>
    </source>
</reference>
<organism evidence="3 4">
    <name type="scientific">Microscilla marina ATCC 23134</name>
    <dbReference type="NCBI Taxonomy" id="313606"/>
    <lineage>
        <taxon>Bacteria</taxon>
        <taxon>Pseudomonadati</taxon>
        <taxon>Bacteroidota</taxon>
        <taxon>Cytophagia</taxon>
        <taxon>Cytophagales</taxon>
        <taxon>Microscillaceae</taxon>
        <taxon>Microscilla</taxon>
    </lineage>
</organism>
<evidence type="ECO:0000313" key="3">
    <source>
        <dbReference type="EMBL" id="EAY25869.1"/>
    </source>
</evidence>
<gene>
    <name evidence="3" type="ORF">M23134_07681</name>
</gene>